<gene>
    <name evidence="2" type="ORF">LTR25_007666</name>
</gene>
<dbReference type="InterPro" id="IPR031348">
    <property type="entry name" value="PigL_N"/>
</dbReference>
<evidence type="ECO:0000313" key="3">
    <source>
        <dbReference type="Proteomes" id="UP001345827"/>
    </source>
</evidence>
<dbReference type="Proteomes" id="UP001345827">
    <property type="component" value="Unassembled WGS sequence"/>
</dbReference>
<feature type="domain" description="Azaphilone pigments biosynthesis cluster protein L N-terminal" evidence="1">
    <location>
        <begin position="11"/>
        <end position="184"/>
    </location>
</feature>
<organism evidence="2 3">
    <name type="scientific">Vermiconidia calcicola</name>
    <dbReference type="NCBI Taxonomy" id="1690605"/>
    <lineage>
        <taxon>Eukaryota</taxon>
        <taxon>Fungi</taxon>
        <taxon>Dikarya</taxon>
        <taxon>Ascomycota</taxon>
        <taxon>Pezizomycotina</taxon>
        <taxon>Dothideomycetes</taxon>
        <taxon>Dothideomycetidae</taxon>
        <taxon>Mycosphaerellales</taxon>
        <taxon>Extremaceae</taxon>
        <taxon>Vermiconidia</taxon>
    </lineage>
</organism>
<dbReference type="AlphaFoldDB" id="A0AAV9Q1P6"/>
<protein>
    <recommendedName>
        <fullName evidence="1">Azaphilone pigments biosynthesis cluster protein L N-terminal domain-containing protein</fullName>
    </recommendedName>
</protein>
<keyword evidence="3" id="KW-1185">Reference proteome</keyword>
<reference evidence="2 3" key="1">
    <citation type="submission" date="2023-06" db="EMBL/GenBank/DDBJ databases">
        <title>Black Yeasts Isolated from many extreme environments.</title>
        <authorList>
            <person name="Coleine C."/>
            <person name="Stajich J.E."/>
            <person name="Selbmann L."/>
        </authorList>
    </citation>
    <scope>NUCLEOTIDE SEQUENCE [LARGE SCALE GENOMIC DNA]</scope>
    <source>
        <strain evidence="2 3">CCFEE 5887</strain>
    </source>
</reference>
<name>A0AAV9Q1P6_9PEZI</name>
<evidence type="ECO:0000259" key="1">
    <source>
        <dbReference type="Pfam" id="PF17111"/>
    </source>
</evidence>
<accession>A0AAV9Q1P6</accession>
<comment type="caution">
    <text evidence="2">The sequence shown here is derived from an EMBL/GenBank/DDBJ whole genome shotgun (WGS) entry which is preliminary data.</text>
</comment>
<dbReference type="Pfam" id="PF17111">
    <property type="entry name" value="PigL_N"/>
    <property type="match status" value="1"/>
</dbReference>
<evidence type="ECO:0000313" key="2">
    <source>
        <dbReference type="EMBL" id="KAK5532961.1"/>
    </source>
</evidence>
<proteinExistence type="predicted"/>
<dbReference type="EMBL" id="JAXLQG010000014">
    <property type="protein sequence ID" value="KAK5532961.1"/>
    <property type="molecule type" value="Genomic_DNA"/>
</dbReference>
<sequence length="329" mass="36632">MSGFEAILGVVSAGAGLLSLGIQVGECAIKLKRLCQAAKDAPSTIKRLLFDLETMSLALGQLEQHRCRDSHSEALITRCITQCQQCVQDIQQLVDKLESRLKEHPRVGGRLYTAFKERDVKELLSDLERAKTSLHLAYTMYMGLEQHRRQQEQHILLTSLQDQLTVGSANISQQLTLLLLSSDQSPQHPQNFPKSHSDEGTEMSLTATCGPNPLSVTTTQNHGEYCNGSEFTTRAKRKNGKLRLRARFAFPAWLSTRVWHVAFVGAQSGWNIQFRTYNVVPDDALVFRCAYSGNLPALRRLIDSGEASPLDVTNLWYGYTTLLEGAGIV</sequence>